<protein>
    <recommendedName>
        <fullName evidence="3">NTP pyrophosphohydrolase</fullName>
    </recommendedName>
</protein>
<dbReference type="Proteomes" id="UP001501822">
    <property type="component" value="Unassembled WGS sequence"/>
</dbReference>
<sequence length="139" mass="14405">MTEQCSDQAPRRPVLIVDGANVVGATPDGWWRDRTGAATRLRDRLARLGAVEGLPGAGFGPARPEIVLVIEGAARGVPSVPGVRVVEAPGSGDDTIARLAAPEAGETRTVVTADRELRRRAEAAGASVVGPGWLLGRLP</sequence>
<evidence type="ECO:0000313" key="1">
    <source>
        <dbReference type="EMBL" id="GAA0329877.1"/>
    </source>
</evidence>
<evidence type="ECO:0008006" key="3">
    <source>
        <dbReference type="Google" id="ProtNLM"/>
    </source>
</evidence>
<comment type="caution">
    <text evidence="1">The sequence shown here is derived from an EMBL/GenBank/DDBJ whole genome shotgun (WGS) entry which is preliminary data.</text>
</comment>
<proteinExistence type="predicted"/>
<gene>
    <name evidence="1" type="ORF">GCM10010151_19630</name>
</gene>
<reference evidence="1 2" key="1">
    <citation type="journal article" date="2019" name="Int. J. Syst. Evol. Microbiol.">
        <title>The Global Catalogue of Microorganisms (GCM) 10K type strain sequencing project: providing services to taxonomists for standard genome sequencing and annotation.</title>
        <authorList>
            <consortium name="The Broad Institute Genomics Platform"/>
            <consortium name="The Broad Institute Genome Sequencing Center for Infectious Disease"/>
            <person name="Wu L."/>
            <person name="Ma J."/>
        </authorList>
    </citation>
    <scope>NUCLEOTIDE SEQUENCE [LARGE SCALE GENOMIC DNA]</scope>
    <source>
        <strain evidence="1 2">JCM 3146</strain>
    </source>
</reference>
<dbReference type="RefSeq" id="WP_252806791.1">
    <property type="nucleotide sequence ID" value="NZ_BAAABM010000015.1"/>
</dbReference>
<evidence type="ECO:0000313" key="2">
    <source>
        <dbReference type="Proteomes" id="UP001501822"/>
    </source>
</evidence>
<accession>A0ABN0W9J5</accession>
<keyword evidence="2" id="KW-1185">Reference proteome</keyword>
<name>A0ABN0W9J5_9ACTN</name>
<dbReference type="EMBL" id="BAAABM010000015">
    <property type="protein sequence ID" value="GAA0329877.1"/>
    <property type="molecule type" value="Genomic_DNA"/>
</dbReference>
<organism evidence="1 2">
    <name type="scientific">Actinoallomurus spadix</name>
    <dbReference type="NCBI Taxonomy" id="79912"/>
    <lineage>
        <taxon>Bacteria</taxon>
        <taxon>Bacillati</taxon>
        <taxon>Actinomycetota</taxon>
        <taxon>Actinomycetes</taxon>
        <taxon>Streptosporangiales</taxon>
        <taxon>Thermomonosporaceae</taxon>
        <taxon>Actinoallomurus</taxon>
    </lineage>
</organism>